<dbReference type="InterPro" id="IPR012312">
    <property type="entry name" value="Hemerythrin-like"/>
</dbReference>
<dbReference type="RefSeq" id="WP_236398444.1">
    <property type="nucleotide sequence ID" value="NZ_JAKJHZ010000003.1"/>
</dbReference>
<feature type="domain" description="Hemerythrin-like" evidence="2">
    <location>
        <begin position="35"/>
        <end position="169"/>
    </location>
</feature>
<gene>
    <name evidence="3" type="ORF">L2K70_02395</name>
</gene>
<feature type="compositionally biased region" description="Basic and acidic residues" evidence="1">
    <location>
        <begin position="1"/>
        <end position="10"/>
    </location>
</feature>
<proteinExistence type="predicted"/>
<keyword evidence="4" id="KW-1185">Reference proteome</keyword>
<dbReference type="Pfam" id="PF01814">
    <property type="entry name" value="Hemerythrin"/>
    <property type="match status" value="1"/>
</dbReference>
<evidence type="ECO:0000256" key="1">
    <source>
        <dbReference type="SAM" id="MobiDB-lite"/>
    </source>
</evidence>
<sequence length="243" mass="27700">MTDHETDPTTHRPQLTLPRQAHTAEGPHDQTGMYVMHHALRRDFVRFTAAVEATPVSERDVWVALERRWVEMAEVLHHHHSAEDAHLWPLLLSHAEADGDEEGVRLLADMEAEHADVDPALHHVQEAFAAMAAHPCADHRNALEIRLAAAHELLLDHLAHEETYALPMLQRTLSVEENTAFEKSIEKAYPLSTIPFVLPWAMDGLPADVRERMMESTPPGYGLLLRLLRPRFERGERRAFRFA</sequence>
<evidence type="ECO:0000259" key="2">
    <source>
        <dbReference type="Pfam" id="PF01814"/>
    </source>
</evidence>
<organism evidence="3 4">
    <name type="scientific">Nocardioides potassii</name>
    <dbReference type="NCBI Taxonomy" id="2911371"/>
    <lineage>
        <taxon>Bacteria</taxon>
        <taxon>Bacillati</taxon>
        <taxon>Actinomycetota</taxon>
        <taxon>Actinomycetes</taxon>
        <taxon>Propionibacteriales</taxon>
        <taxon>Nocardioidaceae</taxon>
        <taxon>Nocardioides</taxon>
    </lineage>
</organism>
<dbReference type="Proteomes" id="UP001201161">
    <property type="component" value="Unassembled WGS sequence"/>
</dbReference>
<comment type="caution">
    <text evidence="3">The sequence shown here is derived from an EMBL/GenBank/DDBJ whole genome shotgun (WGS) entry which is preliminary data.</text>
</comment>
<dbReference type="Gene3D" id="1.20.120.520">
    <property type="entry name" value="nmb1532 protein domain like"/>
    <property type="match status" value="1"/>
</dbReference>
<name>A0ABS9H5A8_9ACTN</name>
<evidence type="ECO:0000313" key="4">
    <source>
        <dbReference type="Proteomes" id="UP001201161"/>
    </source>
</evidence>
<feature type="region of interest" description="Disordered" evidence="1">
    <location>
        <begin position="1"/>
        <end position="29"/>
    </location>
</feature>
<evidence type="ECO:0000313" key="3">
    <source>
        <dbReference type="EMBL" id="MCF6376442.1"/>
    </source>
</evidence>
<dbReference type="CDD" id="cd12108">
    <property type="entry name" value="Hr-like"/>
    <property type="match status" value="1"/>
</dbReference>
<protein>
    <submittedName>
        <fullName evidence="3">Hemerythrin domain-containing protein</fullName>
    </submittedName>
</protein>
<reference evidence="3 4" key="1">
    <citation type="submission" date="2022-01" db="EMBL/GenBank/DDBJ databases">
        <title>Nocardioides sp. nov., an actinomycete isolated from mining soil.</title>
        <authorList>
            <person name="Liu L."/>
        </authorList>
    </citation>
    <scope>NUCLEOTIDE SEQUENCE [LARGE SCALE GENOMIC DNA]</scope>
    <source>
        <strain evidence="3 4">KLBMP 9356</strain>
    </source>
</reference>
<dbReference type="EMBL" id="JAKJHZ010000003">
    <property type="protein sequence ID" value="MCF6376442.1"/>
    <property type="molecule type" value="Genomic_DNA"/>
</dbReference>
<accession>A0ABS9H5A8</accession>